<proteinExistence type="predicted"/>
<name>A0A7S7LT34_9BACT</name>
<protein>
    <recommendedName>
        <fullName evidence="3">Outer membrane protein beta-barrel domain-containing protein</fullName>
    </recommendedName>
</protein>
<evidence type="ECO:0008006" key="3">
    <source>
        <dbReference type="Google" id="ProtNLM"/>
    </source>
</evidence>
<gene>
    <name evidence="1" type="ORF">HUE88_07880</name>
</gene>
<keyword evidence="2" id="KW-1185">Reference proteome</keyword>
<evidence type="ECO:0000313" key="1">
    <source>
        <dbReference type="EMBL" id="QOY51061.1"/>
    </source>
</evidence>
<sequence>MKSFILLLLLFISVNADELYITAYIFSSHFKDRDSSSEEFNEKHNAYGIEYITDNKYTFTYNHFTNSRERETDAIGVGYLFELNKSFGLHMIGWYQKGYCFSDLKSVECQENSDDKSVIILPLLYYKNEYIKLDFLTTSEMFGLRFNIKIY</sequence>
<organism evidence="1 2">
    <name type="scientific">Candidatus Sulfurimonas baltica</name>
    <dbReference type="NCBI Taxonomy" id="2740404"/>
    <lineage>
        <taxon>Bacteria</taxon>
        <taxon>Pseudomonadati</taxon>
        <taxon>Campylobacterota</taxon>
        <taxon>Epsilonproteobacteria</taxon>
        <taxon>Campylobacterales</taxon>
        <taxon>Sulfurimonadaceae</taxon>
        <taxon>Sulfurimonas</taxon>
    </lineage>
</organism>
<dbReference type="EMBL" id="CP054492">
    <property type="protein sequence ID" value="QOY51061.1"/>
    <property type="molecule type" value="Genomic_DNA"/>
</dbReference>
<reference evidence="1 2" key="1">
    <citation type="submission" date="2020-05" db="EMBL/GenBank/DDBJ databases">
        <title>Sulfurimonas marisnigri, sp. nov., and Sulfurimonas baltica, sp. nov., manganese oxide reducing chemolithoautotrophs of the class Epsilonproteobacteria isolated from the pelagic redoxclines of the Black and Baltic Seas and emended description of the genus Sulfurimonas.</title>
        <authorList>
            <person name="Henkel J.V."/>
            <person name="Laudan C."/>
            <person name="Werner J."/>
            <person name="Neu T."/>
            <person name="Plewe S."/>
            <person name="Sproer C."/>
            <person name="Bunk B."/>
            <person name="Schulz-Vogt H.N."/>
        </authorList>
    </citation>
    <scope>NUCLEOTIDE SEQUENCE [LARGE SCALE GENOMIC DNA]</scope>
    <source>
        <strain evidence="1 2">GD2</strain>
    </source>
</reference>
<dbReference type="AlphaFoldDB" id="A0A7S7LT34"/>
<dbReference type="RefSeq" id="WP_194368176.1">
    <property type="nucleotide sequence ID" value="NZ_CP054492.1"/>
</dbReference>
<dbReference type="Proteomes" id="UP000593994">
    <property type="component" value="Chromosome"/>
</dbReference>
<evidence type="ECO:0000313" key="2">
    <source>
        <dbReference type="Proteomes" id="UP000593994"/>
    </source>
</evidence>
<dbReference type="KEGG" id="sbal:HUE88_07880"/>
<accession>A0A7S7LT34</accession>